<dbReference type="EMBL" id="LJIJ01000558">
    <property type="protein sequence ID" value="ODM96263.1"/>
    <property type="molecule type" value="Genomic_DNA"/>
</dbReference>
<feature type="domain" description="N-acetyltransferase" evidence="1">
    <location>
        <begin position="165"/>
        <end position="293"/>
    </location>
</feature>
<dbReference type="InterPro" id="IPR016181">
    <property type="entry name" value="Acyl_CoA_acyltransferase"/>
</dbReference>
<evidence type="ECO:0000259" key="1">
    <source>
        <dbReference type="PROSITE" id="PS51186"/>
    </source>
</evidence>
<dbReference type="PANTHER" id="PTHR20958:SF6">
    <property type="entry name" value="GLYCINE N-ACYLTRANSFERASE-LIKE PROTEIN"/>
    <property type="match status" value="1"/>
</dbReference>
<keyword evidence="3" id="KW-1185">Reference proteome</keyword>
<dbReference type="SUPFAM" id="SSF55729">
    <property type="entry name" value="Acyl-CoA N-acyltransferases (Nat)"/>
    <property type="match status" value="1"/>
</dbReference>
<name>A0A1D2MT93_ORCCI</name>
<comment type="caution">
    <text evidence="2">The sequence shown here is derived from an EMBL/GenBank/DDBJ whole genome shotgun (WGS) entry which is preliminary data.</text>
</comment>
<dbReference type="AlphaFoldDB" id="A0A1D2MT93"/>
<dbReference type="OrthoDB" id="61870at2759"/>
<protein>
    <recommendedName>
        <fullName evidence="1">N-acetyltransferase domain-containing protein</fullName>
    </recommendedName>
</protein>
<dbReference type="InterPro" id="IPR000182">
    <property type="entry name" value="GNAT_dom"/>
</dbReference>
<dbReference type="STRING" id="48709.A0A1D2MT93"/>
<evidence type="ECO:0000313" key="2">
    <source>
        <dbReference type="EMBL" id="ODM96263.1"/>
    </source>
</evidence>
<organism evidence="2 3">
    <name type="scientific">Orchesella cincta</name>
    <name type="common">Springtail</name>
    <name type="synonym">Podura cincta</name>
    <dbReference type="NCBI Taxonomy" id="48709"/>
    <lineage>
        <taxon>Eukaryota</taxon>
        <taxon>Metazoa</taxon>
        <taxon>Ecdysozoa</taxon>
        <taxon>Arthropoda</taxon>
        <taxon>Hexapoda</taxon>
        <taxon>Collembola</taxon>
        <taxon>Entomobryomorpha</taxon>
        <taxon>Entomobryoidea</taxon>
        <taxon>Orchesellidae</taxon>
        <taxon>Orchesellinae</taxon>
        <taxon>Orchesella</taxon>
    </lineage>
</organism>
<dbReference type="InterPro" id="IPR053225">
    <property type="entry name" value="Acyl-CoA_N-acyltransferase"/>
</dbReference>
<proteinExistence type="predicted"/>
<evidence type="ECO:0000313" key="3">
    <source>
        <dbReference type="Proteomes" id="UP000094527"/>
    </source>
</evidence>
<dbReference type="GO" id="GO:0016747">
    <property type="term" value="F:acyltransferase activity, transferring groups other than amino-acyl groups"/>
    <property type="evidence" value="ECO:0007669"/>
    <property type="project" value="InterPro"/>
</dbReference>
<dbReference type="CDD" id="cd04301">
    <property type="entry name" value="NAT_SF"/>
    <property type="match status" value="1"/>
</dbReference>
<dbReference type="Gene3D" id="3.40.630.30">
    <property type="match status" value="1"/>
</dbReference>
<reference evidence="2 3" key="1">
    <citation type="journal article" date="2016" name="Genome Biol. Evol.">
        <title>Gene Family Evolution Reflects Adaptation to Soil Environmental Stressors in the Genome of the Collembolan Orchesella cincta.</title>
        <authorList>
            <person name="Faddeeva-Vakhrusheva A."/>
            <person name="Derks M.F."/>
            <person name="Anvar S.Y."/>
            <person name="Agamennone V."/>
            <person name="Suring W."/>
            <person name="Smit S."/>
            <person name="van Straalen N.M."/>
            <person name="Roelofs D."/>
        </authorList>
    </citation>
    <scope>NUCLEOTIDE SEQUENCE [LARGE SCALE GENOMIC DNA]</scope>
    <source>
        <tissue evidence="2">Mixed pool</tissue>
    </source>
</reference>
<gene>
    <name evidence="2" type="ORF">Ocin01_10419</name>
</gene>
<sequence length="297" mass="33354">MNGESNLTKQSFQPVADPKSLISILEERHPQSCFFYNQVVSHDRFKDDITFYTIGTKLDENTWILSNYTREDYGSNISISAPRAIVEGKEQIPLEVKECFSSSNLVNWDGRVLFAALEKRGFPTMILRNAGNVKGNITEIHPCILYYIERENALKIEISPGPDVSELRRLLPDKETEFILSTWKYTNEGSRSVIRNCIAANASAGVFVDGKCVSGVITPGVGLISALYTLKDYRGKGFAKLTMKYAYKEFAMDGCIPCSTVEVRNERSIGFHQSLGVNVSSIVDWIDMRAHLADWVL</sequence>
<dbReference type="PANTHER" id="PTHR20958">
    <property type="entry name" value="GLYCINE N-ACYLTRANSFERASE-LIKE PROTEIN"/>
    <property type="match status" value="1"/>
</dbReference>
<dbReference type="OMA" id="PLEVKEC"/>
<accession>A0A1D2MT93</accession>
<dbReference type="Pfam" id="PF00583">
    <property type="entry name" value="Acetyltransf_1"/>
    <property type="match status" value="1"/>
</dbReference>
<dbReference type="Proteomes" id="UP000094527">
    <property type="component" value="Unassembled WGS sequence"/>
</dbReference>
<dbReference type="PROSITE" id="PS51186">
    <property type="entry name" value="GNAT"/>
    <property type="match status" value="1"/>
</dbReference>